<gene>
    <name evidence="5" type="ORF">EGT67_02465</name>
</gene>
<evidence type="ECO:0000256" key="1">
    <source>
        <dbReference type="ARBA" id="ARBA00010830"/>
    </source>
</evidence>
<name>A0A438BK37_9NOCA</name>
<dbReference type="SUPFAM" id="SSF53955">
    <property type="entry name" value="Lysozyme-like"/>
    <property type="match status" value="1"/>
</dbReference>
<feature type="domain" description="Resuscitation-promoting factor core lysozyme-like" evidence="4">
    <location>
        <begin position="33"/>
        <end position="105"/>
    </location>
</feature>
<comment type="similarity">
    <text evidence="1">Belongs to the transglycosylase family. Rpf subfamily.</text>
</comment>
<dbReference type="Proteomes" id="UP000286208">
    <property type="component" value="Unassembled WGS sequence"/>
</dbReference>
<dbReference type="EMBL" id="RKLP01000001">
    <property type="protein sequence ID" value="RVW11311.1"/>
    <property type="molecule type" value="Genomic_DNA"/>
</dbReference>
<keyword evidence="3" id="KW-0732">Signal</keyword>
<proteinExistence type="inferred from homology"/>
<dbReference type="GO" id="GO:0016787">
    <property type="term" value="F:hydrolase activity"/>
    <property type="evidence" value="ECO:0007669"/>
    <property type="project" value="UniProtKB-KW"/>
</dbReference>
<dbReference type="Pfam" id="PF06737">
    <property type="entry name" value="Transglycosylas"/>
    <property type="match status" value="1"/>
</dbReference>
<feature type="chain" id="PRO_5018969554" evidence="3">
    <location>
        <begin position="34"/>
        <end position="185"/>
    </location>
</feature>
<evidence type="ECO:0000313" key="6">
    <source>
        <dbReference type="Proteomes" id="UP000286208"/>
    </source>
</evidence>
<sequence length="185" mass="18693">MTISISKRALGMAAVTGALVAVPFGLATGTASAATHNWDGVAQCESGGNWSINTGNGYYGGLQFSQSTWTANGGTGSPHTASKEEQIRVAENTLASQGPGAWPVCGQYLSEAAPAPAPAPVEPTPAPAVVTPQPAPMQATAAEYLDQAVQVAGDVATQHGYGDQFQQVLGTHGNVLADIKAGFAN</sequence>
<dbReference type="CDD" id="cd13925">
    <property type="entry name" value="RPF"/>
    <property type="match status" value="1"/>
</dbReference>
<protein>
    <submittedName>
        <fullName evidence="5">Resuscitation-promoting factor</fullName>
    </submittedName>
</protein>
<dbReference type="Gene3D" id="1.10.530.10">
    <property type="match status" value="1"/>
</dbReference>
<evidence type="ECO:0000313" key="5">
    <source>
        <dbReference type="EMBL" id="RVW11311.1"/>
    </source>
</evidence>
<dbReference type="InterPro" id="IPR023346">
    <property type="entry name" value="Lysozyme-like_dom_sf"/>
</dbReference>
<accession>A0A438BK37</accession>
<evidence type="ECO:0000259" key="4">
    <source>
        <dbReference type="Pfam" id="PF06737"/>
    </source>
</evidence>
<keyword evidence="2" id="KW-0378">Hydrolase</keyword>
<dbReference type="AlphaFoldDB" id="A0A438BK37"/>
<evidence type="ECO:0000256" key="3">
    <source>
        <dbReference type="SAM" id="SignalP"/>
    </source>
</evidence>
<organism evidence="5 6">
    <name type="scientific">Prescottella agglutinans</name>
    <dbReference type="NCBI Taxonomy" id="1644129"/>
    <lineage>
        <taxon>Bacteria</taxon>
        <taxon>Bacillati</taxon>
        <taxon>Actinomycetota</taxon>
        <taxon>Actinomycetes</taxon>
        <taxon>Mycobacteriales</taxon>
        <taxon>Nocardiaceae</taxon>
        <taxon>Prescottella</taxon>
    </lineage>
</organism>
<keyword evidence="6" id="KW-1185">Reference proteome</keyword>
<dbReference type="RefSeq" id="WP_127914427.1">
    <property type="nucleotide sequence ID" value="NZ_RKLP01000001.1"/>
</dbReference>
<dbReference type="OrthoDB" id="1404170at2"/>
<comment type="caution">
    <text evidence="5">The sequence shown here is derived from an EMBL/GenBank/DDBJ whole genome shotgun (WGS) entry which is preliminary data.</text>
</comment>
<feature type="signal peptide" evidence="3">
    <location>
        <begin position="1"/>
        <end position="33"/>
    </location>
</feature>
<reference evidence="5 6" key="1">
    <citation type="submission" date="2018-11" db="EMBL/GenBank/DDBJ databases">
        <title>Rhodococcus spongicola sp. nov. and Rhodococcus xishaensis sp. nov. from marine sponges.</title>
        <authorList>
            <person name="Li L."/>
            <person name="Lin H.W."/>
        </authorList>
    </citation>
    <scope>NUCLEOTIDE SEQUENCE [LARGE SCALE GENOMIC DNA]</scope>
    <source>
        <strain evidence="5 6">CCTCC AB2014297</strain>
    </source>
</reference>
<dbReference type="InterPro" id="IPR010618">
    <property type="entry name" value="RPF"/>
</dbReference>
<evidence type="ECO:0000256" key="2">
    <source>
        <dbReference type="ARBA" id="ARBA00022801"/>
    </source>
</evidence>